<gene>
    <name evidence="1" type="ORF">IHE39_18235</name>
</gene>
<comment type="caution">
    <text evidence="1">The sequence shown here is derived from an EMBL/GenBank/DDBJ whole genome shotgun (WGS) entry which is preliminary data.</text>
</comment>
<name>A0ABR9GRC5_9HYPH</name>
<protein>
    <submittedName>
        <fullName evidence="1">Uncharacterized protein</fullName>
    </submittedName>
</protein>
<dbReference type="RefSeq" id="WP_192567464.1">
    <property type="nucleotide sequence ID" value="NZ_JACZEP010000005.1"/>
</dbReference>
<accession>A0ABR9GRC5</accession>
<reference evidence="1 2" key="1">
    <citation type="submission" date="2020-09" db="EMBL/GenBank/DDBJ databases">
        <title>Draft Genome Sequence of Aminobacter carboxidus type strain DSM 1086, a soil Gram-negative carboxydobacterium.</title>
        <authorList>
            <person name="Turrini P."/>
            <person name="Tescari M."/>
            <person name="Artuso I."/>
            <person name="Lugli G.A."/>
            <person name="Frangipani E."/>
            <person name="Ventura M."/>
            <person name="Visca P."/>
        </authorList>
    </citation>
    <scope>NUCLEOTIDE SEQUENCE [LARGE SCALE GENOMIC DNA]</scope>
    <source>
        <strain evidence="1 2">DSM 1086</strain>
    </source>
</reference>
<evidence type="ECO:0000313" key="2">
    <source>
        <dbReference type="Proteomes" id="UP000598227"/>
    </source>
</evidence>
<proteinExistence type="predicted"/>
<dbReference type="EMBL" id="JACZEP010000005">
    <property type="protein sequence ID" value="MBE1206233.1"/>
    <property type="molecule type" value="Genomic_DNA"/>
</dbReference>
<evidence type="ECO:0000313" key="1">
    <source>
        <dbReference type="EMBL" id="MBE1206233.1"/>
    </source>
</evidence>
<dbReference type="Proteomes" id="UP000598227">
    <property type="component" value="Unassembled WGS sequence"/>
</dbReference>
<keyword evidence="2" id="KW-1185">Reference proteome</keyword>
<organism evidence="1 2">
    <name type="scientific">Aminobacter carboxidus</name>
    <dbReference type="NCBI Taxonomy" id="376165"/>
    <lineage>
        <taxon>Bacteria</taxon>
        <taxon>Pseudomonadati</taxon>
        <taxon>Pseudomonadota</taxon>
        <taxon>Alphaproteobacteria</taxon>
        <taxon>Hyphomicrobiales</taxon>
        <taxon>Phyllobacteriaceae</taxon>
        <taxon>Aminobacter</taxon>
    </lineage>
</organism>
<sequence>MKATANSSFIIELTYAADKASTLTPNETARLLQQAAATIRNYRQQVGHSETPANDCSQGDIVFDLLAMASAVELFSPQKVSALLQEAASTIRACKIIGETGTVSANDP</sequence>